<dbReference type="PROSITE" id="PS50172">
    <property type="entry name" value="BRCT"/>
    <property type="match status" value="1"/>
</dbReference>
<dbReference type="InterPro" id="IPR012340">
    <property type="entry name" value="NA-bd_OB-fold"/>
</dbReference>
<dbReference type="GO" id="GO:0046872">
    <property type="term" value="F:metal ion binding"/>
    <property type="evidence" value="ECO:0007669"/>
    <property type="project" value="UniProtKB-KW"/>
</dbReference>
<keyword evidence="6" id="KW-0479">Metal-binding</keyword>
<organism evidence="15">
    <name type="scientific">freshwater metagenome</name>
    <dbReference type="NCBI Taxonomy" id="449393"/>
    <lineage>
        <taxon>unclassified sequences</taxon>
        <taxon>metagenomes</taxon>
        <taxon>ecological metagenomes</taxon>
    </lineage>
</organism>
<evidence type="ECO:0000256" key="1">
    <source>
        <dbReference type="ARBA" id="ARBA00001946"/>
    </source>
</evidence>
<dbReference type="SUPFAM" id="SSF50249">
    <property type="entry name" value="Nucleic acid-binding proteins"/>
    <property type="match status" value="1"/>
</dbReference>
<dbReference type="Gene3D" id="1.10.150.20">
    <property type="entry name" value="5' to 3' exonuclease, C-terminal subdomain"/>
    <property type="match status" value="2"/>
</dbReference>
<dbReference type="SUPFAM" id="SSF47781">
    <property type="entry name" value="RuvA domain 2-like"/>
    <property type="match status" value="1"/>
</dbReference>
<dbReference type="GO" id="GO:0005829">
    <property type="term" value="C:cytosol"/>
    <property type="evidence" value="ECO:0007669"/>
    <property type="project" value="TreeGrafter"/>
</dbReference>
<dbReference type="Pfam" id="PF01653">
    <property type="entry name" value="DNA_ligase_aden"/>
    <property type="match status" value="1"/>
</dbReference>
<dbReference type="Gene3D" id="2.40.50.140">
    <property type="entry name" value="Nucleic acid-binding proteins"/>
    <property type="match status" value="1"/>
</dbReference>
<dbReference type="PANTHER" id="PTHR23389">
    <property type="entry name" value="CHROMOSOME TRANSMISSION FIDELITY FACTOR 18"/>
    <property type="match status" value="1"/>
</dbReference>
<dbReference type="InterPro" id="IPR004150">
    <property type="entry name" value="NAD_DNA_ligase_OB"/>
</dbReference>
<keyword evidence="8" id="KW-0862">Zinc</keyword>
<evidence type="ECO:0000256" key="4">
    <source>
        <dbReference type="ARBA" id="ARBA00022598"/>
    </source>
</evidence>
<evidence type="ECO:0000256" key="6">
    <source>
        <dbReference type="ARBA" id="ARBA00022723"/>
    </source>
</evidence>
<dbReference type="PANTHER" id="PTHR23389:SF9">
    <property type="entry name" value="DNA LIGASE"/>
    <property type="match status" value="1"/>
</dbReference>
<dbReference type="NCBIfam" id="TIGR00575">
    <property type="entry name" value="dnlj"/>
    <property type="match status" value="1"/>
</dbReference>
<reference evidence="15" key="1">
    <citation type="submission" date="2020-05" db="EMBL/GenBank/DDBJ databases">
        <authorList>
            <person name="Chiriac C."/>
            <person name="Salcher M."/>
            <person name="Ghai R."/>
            <person name="Kavagutti S V."/>
        </authorList>
    </citation>
    <scope>NUCLEOTIDE SEQUENCE</scope>
</reference>
<dbReference type="Gene3D" id="6.20.10.30">
    <property type="match status" value="1"/>
</dbReference>
<protein>
    <recommendedName>
        <fullName evidence="3">DNA ligase (NAD(+))</fullName>
        <ecNumber evidence="3">6.5.1.2</ecNumber>
    </recommendedName>
</protein>
<dbReference type="GO" id="GO:0006260">
    <property type="term" value="P:DNA replication"/>
    <property type="evidence" value="ECO:0007669"/>
    <property type="project" value="UniProtKB-KW"/>
</dbReference>
<sequence>MSITGPDSELDPAGRVDWLREQIHTHNQAYYERDAPIIADAEYDLLMRELRFLEDAHPDLITAQSPTQSGVGGSPSEQFSPVQHRRRMMSLDNAMDLDELRAWGERTARRLAEIDAAGPADTARAVRYVCELKIDGLAVSVRYERGRLVQAATRGDGRVGEDVTANVSGIAAVPQQLGPSAPEVLEARGEIYLPLDSFHALRERVIAENEELAAKGNRQRPVPVNPRNAGAGSLRQKDPTVTASRGLAWWCYQLGEIVGAEEPPTHSAALAWLGGMGIPVNPETKVVDNLDEVYKFCAHWVEHRHELPYEIDGVVIKIDDLATQQALGETAKAPRWAIAFKLPPEERTTTLLDIQVSIGRTGKATPFAVLKPVFVGGSTVGMSTLHNEDQVRHKDVRPGDTVILRKAGDVIPEVVGPVLELRPEGLPEWKFPSNCPSCAQPLVRHEGESQHLCINPECPQKRWASICHFASRGAMDIDGLGEQQIASFLELSLMNDVADIFSLQADRLLHLPGYQQLSVQNLLSAIEASKSRPLGNLLFGLNILHLGASGGQTLAAAFGSLEAIMAASVEDLSAVAGIGPVIAGSVFSFFAEPANRDLVQRLVDAGVNTVGPERSLLQQTLSGRGVVVTGSLAGFSRDAAASAIKERGGTAPGSVSKKTFAVVIGDEPGASKLAKATELQIPLLNEAEFLQLLQTGELPATSADQDVSI</sequence>
<dbReference type="CDD" id="cd00114">
    <property type="entry name" value="LIGANc"/>
    <property type="match status" value="1"/>
</dbReference>
<dbReference type="GO" id="GO:0006281">
    <property type="term" value="P:DNA repair"/>
    <property type="evidence" value="ECO:0007669"/>
    <property type="project" value="UniProtKB-KW"/>
</dbReference>
<evidence type="ECO:0000256" key="7">
    <source>
        <dbReference type="ARBA" id="ARBA00022763"/>
    </source>
</evidence>
<dbReference type="HAMAP" id="MF_01588">
    <property type="entry name" value="DNA_ligase_A"/>
    <property type="match status" value="1"/>
</dbReference>
<evidence type="ECO:0000256" key="10">
    <source>
        <dbReference type="ARBA" id="ARBA00023027"/>
    </source>
</evidence>
<dbReference type="Gene3D" id="3.30.470.30">
    <property type="entry name" value="DNA ligase/mRNA capping enzyme"/>
    <property type="match status" value="1"/>
</dbReference>
<dbReference type="PIRSF" id="PIRSF001604">
    <property type="entry name" value="LigA"/>
    <property type="match status" value="1"/>
</dbReference>
<feature type="region of interest" description="Disordered" evidence="13">
    <location>
        <begin position="62"/>
        <end position="83"/>
    </location>
</feature>
<dbReference type="Gene3D" id="1.10.287.610">
    <property type="entry name" value="Helix hairpin bin"/>
    <property type="match status" value="1"/>
</dbReference>
<keyword evidence="4" id="KW-0436">Ligase</keyword>
<evidence type="ECO:0000259" key="14">
    <source>
        <dbReference type="PROSITE" id="PS50172"/>
    </source>
</evidence>
<comment type="function">
    <text evidence="2">DNA ligase that catalyzes the formation of phosphodiester linkages between 5'-phosphoryl and 3'-hydroxyl groups in double-stranded DNA using NAD as a coenzyme and as the energy source for the reaction. It is essential for DNA replication and repair of damaged DNA.</text>
</comment>
<evidence type="ECO:0000313" key="15">
    <source>
        <dbReference type="EMBL" id="CAB4739515.1"/>
    </source>
</evidence>
<proteinExistence type="inferred from homology"/>
<keyword evidence="5" id="KW-0235">DNA replication</keyword>
<dbReference type="PROSITE" id="PS01055">
    <property type="entry name" value="DNA_LIGASE_N1"/>
    <property type="match status" value="1"/>
</dbReference>
<dbReference type="Pfam" id="PF00533">
    <property type="entry name" value="BRCT"/>
    <property type="match status" value="1"/>
</dbReference>
<dbReference type="InterPro" id="IPR013840">
    <property type="entry name" value="DNAligase_N"/>
</dbReference>
<evidence type="ECO:0000256" key="8">
    <source>
        <dbReference type="ARBA" id="ARBA00022833"/>
    </source>
</evidence>
<dbReference type="AlphaFoldDB" id="A0A6J6SXQ9"/>
<dbReference type="InterPro" id="IPR013839">
    <property type="entry name" value="DNAligase_adenylation"/>
</dbReference>
<dbReference type="EMBL" id="CAEZYU010000035">
    <property type="protein sequence ID" value="CAB4739515.1"/>
    <property type="molecule type" value="Genomic_DNA"/>
</dbReference>
<dbReference type="InterPro" id="IPR036420">
    <property type="entry name" value="BRCT_dom_sf"/>
</dbReference>
<evidence type="ECO:0000256" key="12">
    <source>
        <dbReference type="ARBA" id="ARBA00034005"/>
    </source>
</evidence>
<keyword evidence="11" id="KW-0234">DNA repair</keyword>
<keyword evidence="9" id="KW-0460">Magnesium</keyword>
<comment type="catalytic activity">
    <reaction evidence="12">
        <text>NAD(+) + (deoxyribonucleotide)n-3'-hydroxyl + 5'-phospho-(deoxyribonucleotide)m = (deoxyribonucleotide)n+m + AMP + beta-nicotinamide D-nucleotide.</text>
        <dbReference type="EC" id="6.5.1.2"/>
    </reaction>
</comment>
<comment type="cofactor">
    <cofactor evidence="1">
        <name>Mg(2+)</name>
        <dbReference type="ChEBI" id="CHEBI:18420"/>
    </cofactor>
</comment>
<dbReference type="FunFam" id="2.40.50.140:FF:000012">
    <property type="entry name" value="DNA ligase"/>
    <property type="match status" value="1"/>
</dbReference>
<dbReference type="CDD" id="cd17748">
    <property type="entry name" value="BRCT_DNA_ligase_like"/>
    <property type="match status" value="1"/>
</dbReference>
<dbReference type="Gene3D" id="3.40.50.10190">
    <property type="entry name" value="BRCT domain"/>
    <property type="match status" value="1"/>
</dbReference>
<evidence type="ECO:0000256" key="9">
    <source>
        <dbReference type="ARBA" id="ARBA00022842"/>
    </source>
</evidence>
<dbReference type="InterPro" id="IPR010994">
    <property type="entry name" value="RuvA_2-like"/>
</dbReference>
<evidence type="ECO:0000256" key="3">
    <source>
        <dbReference type="ARBA" id="ARBA00012722"/>
    </source>
</evidence>
<dbReference type="InterPro" id="IPR041663">
    <property type="entry name" value="DisA/LigA_HHH"/>
</dbReference>
<evidence type="ECO:0000256" key="11">
    <source>
        <dbReference type="ARBA" id="ARBA00023204"/>
    </source>
</evidence>
<name>A0A6J6SXQ9_9ZZZZ</name>
<feature type="compositionally biased region" description="Polar residues" evidence="13">
    <location>
        <begin position="62"/>
        <end position="81"/>
    </location>
</feature>
<feature type="region of interest" description="Disordered" evidence="13">
    <location>
        <begin position="218"/>
        <end position="237"/>
    </location>
</feature>
<dbReference type="Pfam" id="PF12826">
    <property type="entry name" value="HHH_2"/>
    <property type="match status" value="1"/>
</dbReference>
<evidence type="ECO:0000256" key="5">
    <source>
        <dbReference type="ARBA" id="ARBA00022705"/>
    </source>
</evidence>
<dbReference type="Pfam" id="PF03120">
    <property type="entry name" value="OB_DNA_ligase"/>
    <property type="match status" value="1"/>
</dbReference>
<dbReference type="SUPFAM" id="SSF56091">
    <property type="entry name" value="DNA ligase/mRNA capping enzyme, catalytic domain"/>
    <property type="match status" value="1"/>
</dbReference>
<keyword evidence="10" id="KW-0520">NAD</keyword>
<dbReference type="NCBIfam" id="NF005932">
    <property type="entry name" value="PRK07956.1"/>
    <property type="match status" value="1"/>
</dbReference>
<dbReference type="InterPro" id="IPR001357">
    <property type="entry name" value="BRCT_dom"/>
</dbReference>
<dbReference type="SUPFAM" id="SSF52113">
    <property type="entry name" value="BRCT domain"/>
    <property type="match status" value="1"/>
</dbReference>
<keyword evidence="7" id="KW-0227">DNA damage</keyword>
<dbReference type="Pfam" id="PF03119">
    <property type="entry name" value="DNA_ligase_ZBD"/>
    <property type="match status" value="1"/>
</dbReference>
<dbReference type="GO" id="GO:0003911">
    <property type="term" value="F:DNA ligase (NAD+) activity"/>
    <property type="evidence" value="ECO:0007669"/>
    <property type="project" value="UniProtKB-EC"/>
</dbReference>
<dbReference type="SMART" id="SM00532">
    <property type="entry name" value="LIGANc"/>
    <property type="match status" value="1"/>
</dbReference>
<feature type="domain" description="BRCT" evidence="14">
    <location>
        <begin position="616"/>
        <end position="698"/>
    </location>
</feature>
<dbReference type="FunFam" id="3.30.470.30:FF:000001">
    <property type="entry name" value="DNA ligase"/>
    <property type="match status" value="1"/>
</dbReference>
<dbReference type="InterPro" id="IPR004149">
    <property type="entry name" value="Znf_DNAligase_C4"/>
</dbReference>
<accession>A0A6J6SXQ9</accession>
<evidence type="ECO:0000256" key="2">
    <source>
        <dbReference type="ARBA" id="ARBA00004067"/>
    </source>
</evidence>
<dbReference type="FunFam" id="1.10.150.20:FF:000007">
    <property type="entry name" value="DNA ligase"/>
    <property type="match status" value="1"/>
</dbReference>
<evidence type="ECO:0000256" key="13">
    <source>
        <dbReference type="SAM" id="MobiDB-lite"/>
    </source>
</evidence>
<dbReference type="SMART" id="SM00292">
    <property type="entry name" value="BRCT"/>
    <property type="match status" value="1"/>
</dbReference>
<dbReference type="EC" id="6.5.1.2" evidence="3"/>
<gene>
    <name evidence="15" type="ORF">UFOPK2766_00933</name>
</gene>
<dbReference type="InterPro" id="IPR018239">
    <property type="entry name" value="DNA_ligase_AS"/>
</dbReference>
<dbReference type="InterPro" id="IPR001679">
    <property type="entry name" value="DNA_ligase"/>
</dbReference>